<dbReference type="GO" id="GO:0008817">
    <property type="term" value="F:corrinoid adenosyltransferase activity"/>
    <property type="evidence" value="ECO:0007669"/>
    <property type="project" value="UniProtKB-UniRule"/>
</dbReference>
<dbReference type="GO" id="GO:0005524">
    <property type="term" value="F:ATP binding"/>
    <property type="evidence" value="ECO:0007669"/>
    <property type="project" value="UniProtKB-UniRule"/>
</dbReference>
<dbReference type="RefSeq" id="WP_303548714.1">
    <property type="nucleotide sequence ID" value="NZ_JAUOPG010000002.1"/>
</dbReference>
<evidence type="ECO:0000256" key="5">
    <source>
        <dbReference type="ARBA" id="ARBA00022840"/>
    </source>
</evidence>
<evidence type="ECO:0000256" key="3">
    <source>
        <dbReference type="ARBA" id="ARBA00022679"/>
    </source>
</evidence>
<dbReference type="InterPro" id="IPR036451">
    <property type="entry name" value="CblAdoTrfase-like_sf"/>
</dbReference>
<comment type="similarity">
    <text evidence="1 6">Belongs to the Cob(I)alamin adenosyltransferase family.</text>
</comment>
<dbReference type="Pfam" id="PF01923">
    <property type="entry name" value="Cob_adeno_trans"/>
    <property type="match status" value="1"/>
</dbReference>
<dbReference type="NCBIfam" id="TIGR00636">
    <property type="entry name" value="PduO_Nterm"/>
    <property type="match status" value="1"/>
</dbReference>
<accession>A0AAW7XHD3</accession>
<organism evidence="8 9">
    <name type="scientific">Neptunomonas phycophila</name>
    <dbReference type="NCBI Taxonomy" id="1572645"/>
    <lineage>
        <taxon>Bacteria</taxon>
        <taxon>Pseudomonadati</taxon>
        <taxon>Pseudomonadota</taxon>
        <taxon>Gammaproteobacteria</taxon>
        <taxon>Oceanospirillales</taxon>
        <taxon>Oceanospirillaceae</taxon>
        <taxon>Neptunomonas</taxon>
    </lineage>
</organism>
<keyword evidence="6" id="KW-0169">Cobalamin biosynthesis</keyword>
<dbReference type="EMBL" id="JAUOPG010000002">
    <property type="protein sequence ID" value="MDO6452689.1"/>
    <property type="molecule type" value="Genomic_DNA"/>
</dbReference>
<dbReference type="Proteomes" id="UP001169862">
    <property type="component" value="Unassembled WGS sequence"/>
</dbReference>
<dbReference type="PANTHER" id="PTHR12213:SF0">
    <property type="entry name" value="CORRINOID ADENOSYLTRANSFERASE MMAB"/>
    <property type="match status" value="1"/>
</dbReference>
<dbReference type="AlphaFoldDB" id="A0AAW7XHD3"/>
<comment type="caution">
    <text evidence="8">The sequence shown here is derived from an EMBL/GenBank/DDBJ whole genome shotgun (WGS) entry which is preliminary data.</text>
</comment>
<comment type="catalytic activity">
    <reaction evidence="6">
        <text>2 cob(II)alamin + reduced [electron-transfer flavoprotein] + 2 ATP = 2 adenosylcob(III)alamin + 2 triphosphate + oxidized [electron-transfer flavoprotein] + 3 H(+)</text>
        <dbReference type="Rhea" id="RHEA:28671"/>
        <dbReference type="Rhea" id="RHEA-COMP:10685"/>
        <dbReference type="Rhea" id="RHEA-COMP:10686"/>
        <dbReference type="ChEBI" id="CHEBI:15378"/>
        <dbReference type="ChEBI" id="CHEBI:16304"/>
        <dbReference type="ChEBI" id="CHEBI:18036"/>
        <dbReference type="ChEBI" id="CHEBI:18408"/>
        <dbReference type="ChEBI" id="CHEBI:30616"/>
        <dbReference type="ChEBI" id="CHEBI:57692"/>
        <dbReference type="ChEBI" id="CHEBI:58307"/>
        <dbReference type="EC" id="2.5.1.17"/>
    </reaction>
</comment>
<evidence type="ECO:0000256" key="2">
    <source>
        <dbReference type="ARBA" id="ARBA00011233"/>
    </source>
</evidence>
<evidence type="ECO:0000313" key="9">
    <source>
        <dbReference type="Proteomes" id="UP001169862"/>
    </source>
</evidence>
<name>A0AAW7XHD3_9GAMM</name>
<proteinExistence type="inferred from homology"/>
<comment type="catalytic activity">
    <reaction evidence="6">
        <text>2 cob(II)yrinate a,c diamide + reduced [electron-transfer flavoprotein] + 2 ATP = 2 adenosylcob(III)yrinate a,c-diamide + 2 triphosphate + oxidized [electron-transfer flavoprotein] + 3 H(+)</text>
        <dbReference type="Rhea" id="RHEA:11528"/>
        <dbReference type="Rhea" id="RHEA-COMP:10685"/>
        <dbReference type="Rhea" id="RHEA-COMP:10686"/>
        <dbReference type="ChEBI" id="CHEBI:15378"/>
        <dbReference type="ChEBI" id="CHEBI:18036"/>
        <dbReference type="ChEBI" id="CHEBI:30616"/>
        <dbReference type="ChEBI" id="CHEBI:57692"/>
        <dbReference type="ChEBI" id="CHEBI:58307"/>
        <dbReference type="ChEBI" id="CHEBI:58503"/>
        <dbReference type="ChEBI" id="CHEBI:58537"/>
        <dbReference type="EC" id="2.5.1.17"/>
    </reaction>
</comment>
<protein>
    <recommendedName>
        <fullName evidence="6">Corrinoid adenosyltransferase</fullName>
        <ecNumber evidence="6">2.5.1.17</ecNumber>
    </recommendedName>
    <alternativeName>
        <fullName evidence="6">Cob(II)alamin adenosyltransferase</fullName>
    </alternativeName>
    <alternativeName>
        <fullName evidence="6">Cob(II)yrinic acid a,c-diamide adenosyltransferase</fullName>
    </alternativeName>
    <alternativeName>
        <fullName evidence="6">Cobinamide/cobalamin adenosyltransferase</fullName>
    </alternativeName>
</protein>
<comment type="pathway">
    <text evidence="6">Cofactor biosynthesis; adenosylcobalamin biosynthesis; adenosylcobalamin from cob(II)yrinate a,c-diamide: step 2/7.</text>
</comment>
<evidence type="ECO:0000256" key="1">
    <source>
        <dbReference type="ARBA" id="ARBA00007487"/>
    </source>
</evidence>
<evidence type="ECO:0000256" key="6">
    <source>
        <dbReference type="RuleBase" id="RU366026"/>
    </source>
</evidence>
<dbReference type="EC" id="2.5.1.17" evidence="6"/>
<dbReference type="InterPro" id="IPR029499">
    <property type="entry name" value="PduO-typ"/>
</dbReference>
<dbReference type="Gene3D" id="1.20.1200.10">
    <property type="entry name" value="Cobalamin adenosyltransferase-like"/>
    <property type="match status" value="1"/>
</dbReference>
<keyword evidence="4 6" id="KW-0547">Nucleotide-binding</keyword>
<dbReference type="GO" id="GO:0009236">
    <property type="term" value="P:cobalamin biosynthetic process"/>
    <property type="evidence" value="ECO:0007669"/>
    <property type="project" value="UniProtKB-UniRule"/>
</dbReference>
<gene>
    <name evidence="8" type="ORF">Q4490_03840</name>
</gene>
<evidence type="ECO:0000259" key="7">
    <source>
        <dbReference type="Pfam" id="PF01923"/>
    </source>
</evidence>
<evidence type="ECO:0000256" key="4">
    <source>
        <dbReference type="ARBA" id="ARBA00022741"/>
    </source>
</evidence>
<feature type="domain" description="Cobalamin adenosyltransferase-like" evidence="7">
    <location>
        <begin position="8"/>
        <end position="169"/>
    </location>
</feature>
<comment type="subunit">
    <text evidence="2">Homotrimer.</text>
</comment>
<reference evidence="8" key="1">
    <citation type="submission" date="2023-07" db="EMBL/GenBank/DDBJ databases">
        <title>Genome content predicts the carbon catabolic preferences of heterotrophic bacteria.</title>
        <authorList>
            <person name="Gralka M."/>
        </authorList>
    </citation>
    <scope>NUCLEOTIDE SEQUENCE</scope>
    <source>
        <strain evidence="8">I2M16</strain>
    </source>
</reference>
<sequence length="187" mass="20629">MADRLTKIYTRTGDSGTTGLANGTRISKSAPRIETLGNIDELNSALGLLLCEIPKEHNLRPLLERIQHDLFDLGGELAMADPNYVAITDSAITQLEQALDNLNATLPPLKEFILPGGNRPAAQCHVARTLCRRAERSMILMNQDEKTDANTGNKYLNRLSDLLFVAARSLARENGGQEIYWKPAQCQ</sequence>
<evidence type="ECO:0000313" key="8">
    <source>
        <dbReference type="EMBL" id="MDO6452689.1"/>
    </source>
</evidence>
<keyword evidence="3 6" id="KW-0808">Transferase</keyword>
<dbReference type="PANTHER" id="PTHR12213">
    <property type="entry name" value="CORRINOID ADENOSYLTRANSFERASE"/>
    <property type="match status" value="1"/>
</dbReference>
<dbReference type="FunFam" id="1.20.1200.10:FF:000001">
    <property type="entry name" value="Cob(I)yrinic acid a,c-diamide adenosyltransferase"/>
    <property type="match status" value="1"/>
</dbReference>
<dbReference type="SUPFAM" id="SSF89028">
    <property type="entry name" value="Cobalamin adenosyltransferase-like"/>
    <property type="match status" value="1"/>
</dbReference>
<keyword evidence="5 6" id="KW-0067">ATP-binding</keyword>
<dbReference type="InterPro" id="IPR016030">
    <property type="entry name" value="CblAdoTrfase-like"/>
</dbReference>